<dbReference type="SUPFAM" id="SSF46565">
    <property type="entry name" value="Chaperone J-domain"/>
    <property type="match status" value="1"/>
</dbReference>
<dbReference type="InterPro" id="IPR036980">
    <property type="entry name" value="RNase_P/MRP_Rpp29_sf"/>
</dbReference>
<comment type="similarity">
    <text evidence="3">Belongs to the eukaryotic/archaeal RNase P protein component 1 family.</text>
</comment>
<dbReference type="PANTHER" id="PTHR13348">
    <property type="entry name" value="RIBONUCLEASE P SUBUNIT P29"/>
    <property type="match status" value="1"/>
</dbReference>
<dbReference type="Gene3D" id="1.10.287.110">
    <property type="entry name" value="DnaJ domain"/>
    <property type="match status" value="1"/>
</dbReference>
<feature type="region of interest" description="Disordered" evidence="9">
    <location>
        <begin position="153"/>
        <end position="186"/>
    </location>
</feature>
<evidence type="ECO:0000256" key="2">
    <source>
        <dbReference type="ARBA" id="ARBA00004273"/>
    </source>
</evidence>
<evidence type="ECO:0000256" key="4">
    <source>
        <dbReference type="ARBA" id="ARBA00022792"/>
    </source>
</evidence>
<dbReference type="AlphaFoldDB" id="A0A7J7DVQ8"/>
<dbReference type="InterPro" id="IPR016848">
    <property type="entry name" value="RNase_P/MRP_Rpp29-subunit"/>
</dbReference>
<dbReference type="SUPFAM" id="SSF101744">
    <property type="entry name" value="Rof/RNase P subunit-like"/>
    <property type="match status" value="1"/>
</dbReference>
<dbReference type="GO" id="GO:0005634">
    <property type="term" value="C:nucleus"/>
    <property type="evidence" value="ECO:0007669"/>
    <property type="project" value="UniProtKB-SubCell"/>
</dbReference>
<comment type="subcellular location">
    <subcellularLocation>
        <location evidence="2">Mitochondrion inner membrane</location>
    </subcellularLocation>
    <subcellularLocation>
        <location evidence="1">Nucleus</location>
    </subcellularLocation>
</comment>
<evidence type="ECO:0000313" key="11">
    <source>
        <dbReference type="EMBL" id="KAF5750383.1"/>
    </source>
</evidence>
<comment type="caution">
    <text evidence="11">The sequence shown here is derived from an EMBL/GenBank/DDBJ whole genome shotgun (WGS) entry which is preliminary data.</text>
</comment>
<comment type="function">
    <text evidence="7">Component of the PAM complex, a complex required for the translocation of transit peptide-containing proteins from the inner membrane into the mitochondrial matrix in an ATP-dependent manner.</text>
</comment>
<name>A0A7J7DVQ8_TRIWF</name>
<dbReference type="GO" id="GO:0030677">
    <property type="term" value="C:ribonuclease P complex"/>
    <property type="evidence" value="ECO:0007669"/>
    <property type="project" value="InterPro"/>
</dbReference>
<dbReference type="EMBL" id="JAAARO010000003">
    <property type="protein sequence ID" value="KAF5750383.1"/>
    <property type="molecule type" value="Genomic_DNA"/>
</dbReference>
<dbReference type="Proteomes" id="UP000593562">
    <property type="component" value="Unassembled WGS sequence"/>
</dbReference>
<feature type="domain" description="J" evidence="10">
    <location>
        <begin position="4"/>
        <end position="58"/>
    </location>
</feature>
<evidence type="ECO:0000256" key="3">
    <source>
        <dbReference type="ARBA" id="ARBA00006181"/>
    </source>
</evidence>
<dbReference type="InterPro" id="IPR002730">
    <property type="entry name" value="Rpp29/RNP1"/>
</dbReference>
<evidence type="ECO:0000256" key="5">
    <source>
        <dbReference type="ARBA" id="ARBA00023128"/>
    </source>
</evidence>
<sequence>MNKREAALILGVRERDAAEKIKEAHRRVMIANHPDAGGSHYLASKINEAKDLILDLPLLVDRPDNPIRYGAQLHYRNQEEEKTVLRSSLELNLLRLRLLRFETASIRSCICCSVLRFLTAMAADTSSQDQRKRTLEALNRRFAVAEAELLQQKKKNGSKPVGEDAKVNNSVNFSPMVPSTRSTDTQLTTSFTTSANKGKGRSLGHTALQDAEENGPAYFPLSHPVHENLLTTNVEYRDTRGSFVHKFVHELLQKGDSAQKFMQGSRSIKIDNWILLDNYVHGRGSLTSSRMMALQSHSKRSKRHMSVKQHKKCGSFDLPQHLQKYDVFKPMNEMWKDYMMQLVKTSGKNQLAQCLLNADLHGAYILVAESKITAFTGVSGIIVRETAQAFAIITQENKFRVVPKKASVFICLVDCWKITLIGDKLTSRKLGS</sequence>
<accession>A0A7J7DVQ8</accession>
<keyword evidence="12" id="KW-1185">Reference proteome</keyword>
<dbReference type="InterPro" id="IPR023534">
    <property type="entry name" value="Rof/RNase_P-like"/>
</dbReference>
<dbReference type="Gene3D" id="2.30.30.210">
    <property type="entry name" value="Ribonuclease P/MRP, subunit p29"/>
    <property type="match status" value="1"/>
</dbReference>
<dbReference type="SMART" id="SM00271">
    <property type="entry name" value="DnaJ"/>
    <property type="match status" value="1"/>
</dbReference>
<dbReference type="InterPro" id="IPR001623">
    <property type="entry name" value="DnaJ_domain"/>
</dbReference>
<organism evidence="11 12">
    <name type="scientific">Tripterygium wilfordii</name>
    <name type="common">Thunder God vine</name>
    <dbReference type="NCBI Taxonomy" id="458696"/>
    <lineage>
        <taxon>Eukaryota</taxon>
        <taxon>Viridiplantae</taxon>
        <taxon>Streptophyta</taxon>
        <taxon>Embryophyta</taxon>
        <taxon>Tracheophyta</taxon>
        <taxon>Spermatophyta</taxon>
        <taxon>Magnoliopsida</taxon>
        <taxon>eudicotyledons</taxon>
        <taxon>Gunneridae</taxon>
        <taxon>Pentapetalae</taxon>
        <taxon>rosids</taxon>
        <taxon>fabids</taxon>
        <taxon>Celastrales</taxon>
        <taxon>Celastraceae</taxon>
        <taxon>Tripterygium</taxon>
    </lineage>
</organism>
<dbReference type="GO" id="GO:0005743">
    <property type="term" value="C:mitochondrial inner membrane"/>
    <property type="evidence" value="ECO:0007669"/>
    <property type="project" value="UniProtKB-SubCell"/>
</dbReference>
<keyword evidence="4" id="KW-0999">Mitochondrion inner membrane</keyword>
<keyword evidence="6" id="KW-0472">Membrane</keyword>
<evidence type="ECO:0000256" key="9">
    <source>
        <dbReference type="SAM" id="MobiDB-lite"/>
    </source>
</evidence>
<reference evidence="11 12" key="1">
    <citation type="journal article" date="2020" name="Nat. Commun.">
        <title>Genome of Tripterygium wilfordii and identification of cytochrome P450 involved in triptolide biosynthesis.</title>
        <authorList>
            <person name="Tu L."/>
            <person name="Su P."/>
            <person name="Zhang Z."/>
            <person name="Gao L."/>
            <person name="Wang J."/>
            <person name="Hu T."/>
            <person name="Zhou J."/>
            <person name="Zhang Y."/>
            <person name="Zhao Y."/>
            <person name="Liu Y."/>
            <person name="Song Y."/>
            <person name="Tong Y."/>
            <person name="Lu Y."/>
            <person name="Yang J."/>
            <person name="Xu C."/>
            <person name="Jia M."/>
            <person name="Peters R.J."/>
            <person name="Huang L."/>
            <person name="Gao W."/>
        </authorList>
    </citation>
    <scope>NUCLEOTIDE SEQUENCE [LARGE SCALE GENOMIC DNA]</scope>
    <source>
        <strain evidence="12">cv. XIE 37</strain>
        <tissue evidence="11">Leaf</tissue>
    </source>
</reference>
<keyword evidence="5" id="KW-0496">Mitochondrion</keyword>
<dbReference type="GO" id="GO:0006364">
    <property type="term" value="P:rRNA processing"/>
    <property type="evidence" value="ECO:0007669"/>
    <property type="project" value="TreeGrafter"/>
</dbReference>
<proteinExistence type="inferred from homology"/>
<dbReference type="FunFam" id="1.10.287.110:FF:000001">
    <property type="entry name" value="Import inner membrane translocase subunit tim14"/>
    <property type="match status" value="1"/>
</dbReference>
<evidence type="ECO:0000259" key="10">
    <source>
        <dbReference type="SMART" id="SM00271"/>
    </source>
</evidence>
<protein>
    <submittedName>
        <fullName evidence="11">Ribonuclease P protein subunit p29 isoform X2</fullName>
    </submittedName>
</protein>
<evidence type="ECO:0000313" key="12">
    <source>
        <dbReference type="Proteomes" id="UP000593562"/>
    </source>
</evidence>
<evidence type="ECO:0000256" key="6">
    <source>
        <dbReference type="ARBA" id="ARBA00023136"/>
    </source>
</evidence>
<evidence type="ECO:0000256" key="1">
    <source>
        <dbReference type="ARBA" id="ARBA00004123"/>
    </source>
</evidence>
<dbReference type="GO" id="GO:0033204">
    <property type="term" value="F:ribonuclease P RNA binding"/>
    <property type="evidence" value="ECO:0007669"/>
    <property type="project" value="InterPro"/>
</dbReference>
<dbReference type="Pfam" id="PF01868">
    <property type="entry name" value="RNase_P-MRP_p29"/>
    <property type="match status" value="1"/>
</dbReference>
<comment type="subunit">
    <text evidence="8">Probable component of the PAM complex at least composed of a mitochondrial HSP70 protein, TIMM44 and TIMM14. The complex interacts with the TIMM23 component of the TIM17:23 complex.</text>
</comment>
<dbReference type="InParanoid" id="A0A7J7DVQ8"/>
<dbReference type="FunCoup" id="A0A7J7DVQ8">
    <property type="interactions" value="270"/>
</dbReference>
<evidence type="ECO:0000256" key="7">
    <source>
        <dbReference type="ARBA" id="ARBA00059031"/>
    </source>
</evidence>
<dbReference type="CDD" id="cd06257">
    <property type="entry name" value="DnaJ"/>
    <property type="match status" value="1"/>
</dbReference>
<dbReference type="InterPro" id="IPR036869">
    <property type="entry name" value="J_dom_sf"/>
</dbReference>
<dbReference type="GO" id="GO:0001682">
    <property type="term" value="P:tRNA 5'-leader removal"/>
    <property type="evidence" value="ECO:0007669"/>
    <property type="project" value="InterPro"/>
</dbReference>
<dbReference type="PANTHER" id="PTHR13348:SF0">
    <property type="entry name" value="RIBONUCLEASE P PROTEIN SUBUNIT P29"/>
    <property type="match status" value="1"/>
</dbReference>
<evidence type="ECO:0000256" key="8">
    <source>
        <dbReference type="ARBA" id="ARBA00063640"/>
    </source>
</evidence>
<dbReference type="GO" id="GO:0000172">
    <property type="term" value="C:ribonuclease MRP complex"/>
    <property type="evidence" value="ECO:0007669"/>
    <property type="project" value="InterPro"/>
</dbReference>
<gene>
    <name evidence="11" type="ORF">HS088_TW03G00719</name>
</gene>
<dbReference type="SMART" id="SM00538">
    <property type="entry name" value="POP4"/>
    <property type="match status" value="1"/>
</dbReference>